<dbReference type="PANTHER" id="PTHR36700:SF1">
    <property type="entry name" value="CRISPR SYSTEM CMR SUBUNIT CMR4"/>
    <property type="match status" value="1"/>
</dbReference>
<evidence type="ECO:0000313" key="4">
    <source>
        <dbReference type="Proteomes" id="UP000280307"/>
    </source>
</evidence>
<dbReference type="GO" id="GO:0051607">
    <property type="term" value="P:defense response to virus"/>
    <property type="evidence" value="ECO:0007669"/>
    <property type="project" value="UniProtKB-KW"/>
</dbReference>
<gene>
    <name evidence="3" type="primary">cmr4</name>
    <name evidence="3" type="ORF">EI684_12500</name>
</gene>
<sequence length="285" mass="30741">MANARLYFIHALAPLHPGTGQGTGVIDLPIAREKATGIPYLPGSSVKGSLRDSGLVSDTKRFFGPDVTAADEHAGAAQFADARLLLLPMRSLRGTFAWVTSPYLLRRASRDAAGLQADLPADIPTPGNHQQALLSGTALRYQNKQVILEDLDLVGSASREAQAWATWIGKHAFAEEPERQLLNERLCVVHDDVLSFLLTTATEVFARIRLQPDQKTVAEGALWYEEALPAETLLVGLILAQKIGSYTPSDVFTELKKLNGRSFQFGGKATVGRGICRLQVAGGGQ</sequence>
<dbReference type="AlphaFoldDB" id="A0A426TYJ1"/>
<accession>A0A426TYJ1</accession>
<name>A0A426TYJ1_9CHLR</name>
<dbReference type="Pfam" id="PF03787">
    <property type="entry name" value="RAMPs"/>
    <property type="match status" value="1"/>
</dbReference>
<dbReference type="PANTHER" id="PTHR36700">
    <property type="entry name" value="CRISPR SYSTEM CMR SUBUNIT CMR4"/>
    <property type="match status" value="1"/>
</dbReference>
<evidence type="ECO:0000259" key="2">
    <source>
        <dbReference type="Pfam" id="PF03787"/>
    </source>
</evidence>
<dbReference type="InterPro" id="IPR013410">
    <property type="entry name" value="CRISPR-assoc_RAMP_Cmr4"/>
</dbReference>
<dbReference type="NCBIfam" id="TIGR02580">
    <property type="entry name" value="cas_RAMP_Cmr4"/>
    <property type="match status" value="1"/>
</dbReference>
<dbReference type="Proteomes" id="UP000280307">
    <property type="component" value="Unassembled WGS sequence"/>
</dbReference>
<feature type="domain" description="CRISPR type III-associated protein" evidence="2">
    <location>
        <begin position="9"/>
        <end position="276"/>
    </location>
</feature>
<reference evidence="3 4" key="1">
    <citation type="submission" date="2018-12" db="EMBL/GenBank/DDBJ databases">
        <title>Genome Sequence of Candidatus Viridilinea halotolerans isolated from saline sulfide-rich spring.</title>
        <authorList>
            <person name="Grouzdev D.S."/>
            <person name="Burganskaya E.I."/>
            <person name="Krutkina M.S."/>
            <person name="Sukhacheva M.V."/>
            <person name="Gorlenko V.M."/>
        </authorList>
    </citation>
    <scope>NUCLEOTIDE SEQUENCE [LARGE SCALE GENOMIC DNA]</scope>
    <source>
        <strain evidence="3">Chok-6</strain>
    </source>
</reference>
<evidence type="ECO:0000313" key="3">
    <source>
        <dbReference type="EMBL" id="RRR70865.1"/>
    </source>
</evidence>
<proteinExistence type="predicted"/>
<dbReference type="EMBL" id="RSAS01000488">
    <property type="protein sequence ID" value="RRR70865.1"/>
    <property type="molecule type" value="Genomic_DNA"/>
</dbReference>
<comment type="caution">
    <text evidence="3">The sequence shown here is derived from an EMBL/GenBank/DDBJ whole genome shotgun (WGS) entry which is preliminary data.</text>
</comment>
<organism evidence="3 4">
    <name type="scientific">Candidatus Viridilinea halotolerans</name>
    <dbReference type="NCBI Taxonomy" id="2491704"/>
    <lineage>
        <taxon>Bacteria</taxon>
        <taxon>Bacillati</taxon>
        <taxon>Chloroflexota</taxon>
        <taxon>Chloroflexia</taxon>
        <taxon>Chloroflexales</taxon>
        <taxon>Chloroflexineae</taxon>
        <taxon>Oscillochloridaceae</taxon>
        <taxon>Candidatus Viridilinea</taxon>
    </lineage>
</organism>
<keyword evidence="1" id="KW-0051">Antiviral defense</keyword>
<evidence type="ECO:0000256" key="1">
    <source>
        <dbReference type="ARBA" id="ARBA00023118"/>
    </source>
</evidence>
<protein>
    <submittedName>
        <fullName evidence="3">Type III-B CRISPR module RAMP protein Cmr4</fullName>
    </submittedName>
</protein>
<dbReference type="InterPro" id="IPR005537">
    <property type="entry name" value="RAMP_III_fam"/>
</dbReference>